<keyword evidence="1" id="KW-0812">Transmembrane</keyword>
<keyword evidence="1" id="KW-0472">Membrane</keyword>
<organism evidence="2 3">
    <name type="scientific">Viridibacterium curvum</name>
    <dbReference type="NCBI Taxonomy" id="1101404"/>
    <lineage>
        <taxon>Bacteria</taxon>
        <taxon>Pseudomonadati</taxon>
        <taxon>Pseudomonadota</taxon>
        <taxon>Betaproteobacteria</taxon>
        <taxon>Rhodocyclales</taxon>
        <taxon>Rhodocyclaceae</taxon>
        <taxon>Viridibacterium</taxon>
    </lineage>
</organism>
<evidence type="ECO:0000256" key="1">
    <source>
        <dbReference type="SAM" id="Phobius"/>
    </source>
</evidence>
<dbReference type="RefSeq" id="WP_345533208.1">
    <property type="nucleotide sequence ID" value="NZ_BAABLD010000008.1"/>
</dbReference>
<dbReference type="EMBL" id="BAABLD010000008">
    <property type="protein sequence ID" value="GAA5166607.1"/>
    <property type="molecule type" value="Genomic_DNA"/>
</dbReference>
<proteinExistence type="predicted"/>
<gene>
    <name evidence="2" type="ORF">GCM10025770_23980</name>
</gene>
<dbReference type="Proteomes" id="UP001500547">
    <property type="component" value="Unassembled WGS sequence"/>
</dbReference>
<sequence>MKLELEDGTVIRKPDQEALRQALAGLGRPGNRFAILSKSGQHYLQAATSPEGGYLIEYREGAGKTHFSSLEADIPHERMLLMFEAYRSGLPWQTMALWEPQYPVRPPRKPKRKSAFDRIVLGVLMFLGLCVLASALFMAWQTHTFIARAIELPGRVVDMHEDGDVLFPLIEYSDNAGGKHVFKSGTGSEQPSLGMGTQVTVLHDPELREESRINSFAELWLSPLIASIIGISLIYGSLHSTVAGHLNYRKSLSRFKGRRQL</sequence>
<evidence type="ECO:0000313" key="3">
    <source>
        <dbReference type="Proteomes" id="UP001500547"/>
    </source>
</evidence>
<evidence type="ECO:0008006" key="4">
    <source>
        <dbReference type="Google" id="ProtNLM"/>
    </source>
</evidence>
<comment type="caution">
    <text evidence="2">The sequence shown here is derived from an EMBL/GenBank/DDBJ whole genome shotgun (WGS) entry which is preliminary data.</text>
</comment>
<evidence type="ECO:0000313" key="2">
    <source>
        <dbReference type="EMBL" id="GAA5166607.1"/>
    </source>
</evidence>
<protein>
    <recommendedName>
        <fullName evidence="4">DUF3592 domain-containing protein</fullName>
    </recommendedName>
</protein>
<keyword evidence="3" id="KW-1185">Reference proteome</keyword>
<feature type="transmembrane region" description="Helical" evidence="1">
    <location>
        <begin position="224"/>
        <end position="248"/>
    </location>
</feature>
<name>A0ABP9QS81_9RHOO</name>
<keyword evidence="1" id="KW-1133">Transmembrane helix</keyword>
<feature type="transmembrane region" description="Helical" evidence="1">
    <location>
        <begin position="119"/>
        <end position="140"/>
    </location>
</feature>
<reference evidence="3" key="1">
    <citation type="journal article" date="2019" name="Int. J. Syst. Evol. Microbiol.">
        <title>The Global Catalogue of Microorganisms (GCM) 10K type strain sequencing project: providing services to taxonomists for standard genome sequencing and annotation.</title>
        <authorList>
            <consortium name="The Broad Institute Genomics Platform"/>
            <consortium name="The Broad Institute Genome Sequencing Center for Infectious Disease"/>
            <person name="Wu L."/>
            <person name="Ma J."/>
        </authorList>
    </citation>
    <scope>NUCLEOTIDE SEQUENCE [LARGE SCALE GENOMIC DNA]</scope>
    <source>
        <strain evidence="3">JCM 18715</strain>
    </source>
</reference>
<accession>A0ABP9QS81</accession>